<gene>
    <name evidence="1" type="ORF">SAMN05216565_103237</name>
</gene>
<dbReference type="STRING" id="930152.SAMN05216565_103237"/>
<dbReference type="Gene3D" id="3.40.630.30">
    <property type="match status" value="1"/>
</dbReference>
<evidence type="ECO:0000313" key="2">
    <source>
        <dbReference type="Proteomes" id="UP000199159"/>
    </source>
</evidence>
<evidence type="ECO:0000313" key="1">
    <source>
        <dbReference type="EMBL" id="SDP47870.1"/>
    </source>
</evidence>
<dbReference type="EMBL" id="FNJU01000003">
    <property type="protein sequence ID" value="SDP47870.1"/>
    <property type="molecule type" value="Genomic_DNA"/>
</dbReference>
<protein>
    <recommendedName>
        <fullName evidence="3">GNAT family N-acetyltransferase</fullName>
    </recommendedName>
</protein>
<dbReference type="AlphaFoldDB" id="A0A1H0T2D9"/>
<reference evidence="2" key="1">
    <citation type="submission" date="2016-10" db="EMBL/GenBank/DDBJ databases">
        <authorList>
            <person name="Varghese N."/>
            <person name="Submissions S."/>
        </authorList>
    </citation>
    <scope>NUCLEOTIDE SEQUENCE [LARGE SCALE GENOMIC DNA]</scope>
    <source>
        <strain evidence="2">IBRC-M10078</strain>
    </source>
</reference>
<dbReference type="Proteomes" id="UP000199159">
    <property type="component" value="Unassembled WGS sequence"/>
</dbReference>
<keyword evidence="2" id="KW-1185">Reference proteome</keyword>
<sequence>MTIRSATTSDAPVIHALMIKAFTEYKNEIPPSSALEETVQSVSDDLQNGEKALIAFEGNNPIGIVRYRILDEGLFFIGCQLFLKNKDKVLQKRY</sequence>
<organism evidence="1 2">
    <name type="scientific">Litchfieldia salsa</name>
    <dbReference type="NCBI Taxonomy" id="930152"/>
    <lineage>
        <taxon>Bacteria</taxon>
        <taxon>Bacillati</taxon>
        <taxon>Bacillota</taxon>
        <taxon>Bacilli</taxon>
        <taxon>Bacillales</taxon>
        <taxon>Bacillaceae</taxon>
        <taxon>Litchfieldia</taxon>
    </lineage>
</organism>
<dbReference type="InterPro" id="IPR016181">
    <property type="entry name" value="Acyl_CoA_acyltransferase"/>
</dbReference>
<evidence type="ECO:0008006" key="3">
    <source>
        <dbReference type="Google" id="ProtNLM"/>
    </source>
</evidence>
<accession>A0A1H0T2D9</accession>
<dbReference type="RefSeq" id="WP_338011843.1">
    <property type="nucleotide sequence ID" value="NZ_FNJU01000003.1"/>
</dbReference>
<proteinExistence type="predicted"/>
<dbReference type="SUPFAM" id="SSF55729">
    <property type="entry name" value="Acyl-CoA N-acyltransferases (Nat)"/>
    <property type="match status" value="1"/>
</dbReference>
<name>A0A1H0T2D9_9BACI</name>